<evidence type="ECO:0000256" key="1">
    <source>
        <dbReference type="SAM" id="Phobius"/>
    </source>
</evidence>
<gene>
    <name evidence="2" type="ORF">T02_10122</name>
</gene>
<dbReference type="EMBL" id="JYDW01000065">
    <property type="protein sequence ID" value="KRZ57998.1"/>
    <property type="molecule type" value="Genomic_DNA"/>
</dbReference>
<proteinExistence type="predicted"/>
<dbReference type="AlphaFoldDB" id="A0A0V1LG33"/>
<accession>A0A0V1LG33</accession>
<dbReference type="Proteomes" id="UP000054721">
    <property type="component" value="Unassembled WGS sequence"/>
</dbReference>
<evidence type="ECO:0000313" key="3">
    <source>
        <dbReference type="Proteomes" id="UP000054721"/>
    </source>
</evidence>
<comment type="caution">
    <text evidence="2">The sequence shown here is derived from an EMBL/GenBank/DDBJ whole genome shotgun (WGS) entry which is preliminary data.</text>
</comment>
<protein>
    <submittedName>
        <fullName evidence="2">Uncharacterized protein</fullName>
    </submittedName>
</protein>
<name>A0A0V1LG33_9BILA</name>
<feature type="transmembrane region" description="Helical" evidence="1">
    <location>
        <begin position="20"/>
        <end position="39"/>
    </location>
</feature>
<keyword evidence="1" id="KW-1133">Transmembrane helix</keyword>
<dbReference type="OrthoDB" id="10355060at2759"/>
<keyword evidence="3" id="KW-1185">Reference proteome</keyword>
<organism evidence="2 3">
    <name type="scientific">Trichinella nativa</name>
    <dbReference type="NCBI Taxonomy" id="6335"/>
    <lineage>
        <taxon>Eukaryota</taxon>
        <taxon>Metazoa</taxon>
        <taxon>Ecdysozoa</taxon>
        <taxon>Nematoda</taxon>
        <taxon>Enoplea</taxon>
        <taxon>Dorylaimia</taxon>
        <taxon>Trichinellida</taxon>
        <taxon>Trichinellidae</taxon>
        <taxon>Trichinella</taxon>
    </lineage>
</organism>
<evidence type="ECO:0000313" key="2">
    <source>
        <dbReference type="EMBL" id="KRZ57998.1"/>
    </source>
</evidence>
<keyword evidence="1" id="KW-0472">Membrane</keyword>
<reference evidence="2 3" key="1">
    <citation type="submission" date="2015-05" db="EMBL/GenBank/DDBJ databases">
        <title>Evolution of Trichinella species and genotypes.</title>
        <authorList>
            <person name="Korhonen P.K."/>
            <person name="Edoardo P."/>
            <person name="Giuseppe L.R."/>
            <person name="Gasser R.B."/>
        </authorList>
    </citation>
    <scope>NUCLEOTIDE SEQUENCE [LARGE SCALE GENOMIC DNA]</scope>
    <source>
        <strain evidence="2">ISS10</strain>
    </source>
</reference>
<keyword evidence="1" id="KW-0812">Transmembrane</keyword>
<sequence>MDPAWLNFVRRNFFAIIVRYSFIFNTLVQYFVVLGNTIFHHFRSISNKLKTVVSLRGQVSLSSLTFPLNSHHCTTFGNISANMRLYDLRPEGSGKFHGNPNLLNKWHLKNVFRITVRYSLKLRSVVQYFFVLGKSIFLHFPCICNKFVEIVSGRGQVSFPSLTFPLKSHHCTTFGNISANMRLYDLRPEGSGKFHGNPNLLNKWHLKNVFRITVRYSLKLRSVVQYFFVLGKSIFLHFPCICNKFVEIVSGRAQVSLPSLTSPLKSHHFTTFVQYLGKYAFVRLATRRFWEVPWQTNPNLLNKRHLKFACAYLNTQESSPSGTPLKRLQDGRFELYIKSSSD</sequence>